<accession>A0AAQ2Y4N9</accession>
<sequence>MKITVYDDEGVLAMSRVSEFASVQEAALNVIDEVVMWTNEDGSELYSPSQCHAHLNELAQLKLEVKAHLINVLQPDWFESGLGFTFSIK</sequence>
<gene>
    <name evidence="1" type="ORF">PUN50_27000</name>
</gene>
<dbReference type="RefSeq" id="WP_274292174.1">
    <property type="nucleotide sequence ID" value="NZ_CP117990.1"/>
</dbReference>
<proteinExistence type="predicted"/>
<dbReference type="EMBL" id="CP117990">
    <property type="protein sequence ID" value="WDG11943.1"/>
    <property type="molecule type" value="Genomic_DNA"/>
</dbReference>
<geneLocation type="plasmid" evidence="1 2">
    <name>p_1</name>
</geneLocation>
<dbReference type="AlphaFoldDB" id="A0AAQ2Y4N9"/>
<dbReference type="Proteomes" id="UP001219537">
    <property type="component" value="Plasmid p_1"/>
</dbReference>
<keyword evidence="1" id="KW-0614">Plasmid</keyword>
<evidence type="ECO:0000313" key="2">
    <source>
        <dbReference type="Proteomes" id="UP001219537"/>
    </source>
</evidence>
<reference evidence="1" key="1">
    <citation type="submission" date="2023-02" db="EMBL/GenBank/DDBJ databases">
        <title>Isolation, identification, and genome analysis of Vibrio campbellii in the Penaeus vannamei larvae stage.</title>
        <authorList>
            <person name="Huang T."/>
            <person name="Zhang B."/>
        </authorList>
    </citation>
    <scope>NUCLEOTIDE SEQUENCE</scope>
    <source>
        <strain evidence="1">20220413_1</strain>
        <plasmid evidence="1">p_1</plasmid>
    </source>
</reference>
<name>A0AAQ2Y4N9_9VIBR</name>
<evidence type="ECO:0000313" key="1">
    <source>
        <dbReference type="EMBL" id="WDG11943.1"/>
    </source>
</evidence>
<protein>
    <submittedName>
        <fullName evidence="1">Uncharacterized protein</fullName>
    </submittedName>
</protein>
<organism evidence="1 2">
    <name type="scientific">Vibrio campbellii</name>
    <dbReference type="NCBI Taxonomy" id="680"/>
    <lineage>
        <taxon>Bacteria</taxon>
        <taxon>Pseudomonadati</taxon>
        <taxon>Pseudomonadota</taxon>
        <taxon>Gammaproteobacteria</taxon>
        <taxon>Vibrionales</taxon>
        <taxon>Vibrionaceae</taxon>
        <taxon>Vibrio</taxon>
    </lineage>
</organism>